<dbReference type="PANTHER" id="PTHR22504">
    <property type="entry name" value="REPRESSOR OF RNA POLYMERASE III TRANSCRIPTION MAF1"/>
    <property type="match status" value="1"/>
</dbReference>
<feature type="region of interest" description="Disordered" evidence="1">
    <location>
        <begin position="226"/>
        <end position="249"/>
    </location>
</feature>
<name>A0ABQ8U9D3_9EUKA</name>
<sequence>MKYLEFPGLTFLQSTLSGLESADHRLHFLVECFSCKSAGDEKKLAVCLDRFLDEQESLQSGLSPFGPLCLRTSRQTLINLIATLSLTFPDYDFRHVKPTQFQKELDLSIVKNFVDGNLAEIVEEYAPEFRDLLWKTIGTVIDLSGCDLYSFSPDAEADPFTDEGCIWSFNYFFYNRAAKKILFMTARCVSKHALAAEDNASESGESFGARIEREDDDDTISMGAGVSLETMDPPTATVNEGSSSSNSPMEVTFPTRTTALGAGVGPTVAAMLMPAPPTRPAVPSVDFTGAMQTPAATAPTGPIFFSPQVPPPPAGGMSFIPLTRTISGSSAAPMPRGGPVPIPIPIPTAAQLCK</sequence>
<evidence type="ECO:0000313" key="2">
    <source>
        <dbReference type="EMBL" id="KAJ4455924.1"/>
    </source>
</evidence>
<dbReference type="Proteomes" id="UP001141327">
    <property type="component" value="Unassembled WGS sequence"/>
</dbReference>
<reference evidence="2" key="1">
    <citation type="journal article" date="2022" name="bioRxiv">
        <title>Genomics of Preaxostyla Flagellates Illuminates Evolutionary Transitions and the Path Towards Mitochondrial Loss.</title>
        <authorList>
            <person name="Novak L.V.F."/>
            <person name="Treitli S.C."/>
            <person name="Pyrih J."/>
            <person name="Halakuc P."/>
            <person name="Pipaliya S.V."/>
            <person name="Vacek V."/>
            <person name="Brzon O."/>
            <person name="Soukal P."/>
            <person name="Eme L."/>
            <person name="Dacks J.B."/>
            <person name="Karnkowska A."/>
            <person name="Elias M."/>
            <person name="Hampl V."/>
        </authorList>
    </citation>
    <scope>NUCLEOTIDE SEQUENCE</scope>
    <source>
        <strain evidence="2">RCP-MX</strain>
    </source>
</reference>
<protein>
    <submittedName>
        <fullName evidence="2">Mod5 protein sorting/negative effector of RNA Pol III synthesis</fullName>
    </submittedName>
</protein>
<dbReference type="Pfam" id="PF09174">
    <property type="entry name" value="Maf1"/>
    <property type="match status" value="1"/>
</dbReference>
<gene>
    <name evidence="2" type="ORF">PAPYR_8998</name>
</gene>
<dbReference type="InterPro" id="IPR038564">
    <property type="entry name" value="Maf1_sf"/>
</dbReference>
<keyword evidence="3" id="KW-1185">Reference proteome</keyword>
<dbReference type="Gene3D" id="3.40.1000.50">
    <property type="entry name" value="Repressor of RNA polymerase III transcription Maf1"/>
    <property type="match status" value="1"/>
</dbReference>
<dbReference type="EMBL" id="JAPMOS010000088">
    <property type="protein sequence ID" value="KAJ4455924.1"/>
    <property type="molecule type" value="Genomic_DNA"/>
</dbReference>
<proteinExistence type="predicted"/>
<comment type="caution">
    <text evidence="2">The sequence shown here is derived from an EMBL/GenBank/DDBJ whole genome shotgun (WGS) entry which is preliminary data.</text>
</comment>
<organism evidence="2 3">
    <name type="scientific">Paratrimastix pyriformis</name>
    <dbReference type="NCBI Taxonomy" id="342808"/>
    <lineage>
        <taxon>Eukaryota</taxon>
        <taxon>Metamonada</taxon>
        <taxon>Preaxostyla</taxon>
        <taxon>Paratrimastigidae</taxon>
        <taxon>Paratrimastix</taxon>
    </lineage>
</organism>
<dbReference type="InterPro" id="IPR015257">
    <property type="entry name" value="Maf1"/>
</dbReference>
<feature type="compositionally biased region" description="Polar residues" evidence="1">
    <location>
        <begin position="236"/>
        <end position="249"/>
    </location>
</feature>
<accession>A0ABQ8U9D3</accession>
<evidence type="ECO:0000313" key="3">
    <source>
        <dbReference type="Proteomes" id="UP001141327"/>
    </source>
</evidence>
<dbReference type="PANTHER" id="PTHR22504:SF0">
    <property type="entry name" value="REPRESSOR OF RNA POLYMERASE III TRANSCRIPTION MAF1 HOMOLOG"/>
    <property type="match status" value="1"/>
</dbReference>
<evidence type="ECO:0000256" key="1">
    <source>
        <dbReference type="SAM" id="MobiDB-lite"/>
    </source>
</evidence>